<dbReference type="PANTHER" id="PTHR10502:SF107">
    <property type="entry name" value="ANNEXIN ANXC4 (AFU_ORTHOLOGUE AFUA_3G07020)"/>
    <property type="match status" value="1"/>
</dbReference>
<accession>A0A9P4LWS6</accession>
<evidence type="ECO:0000313" key="2">
    <source>
        <dbReference type="Proteomes" id="UP000799776"/>
    </source>
</evidence>
<dbReference type="SUPFAM" id="SSF47874">
    <property type="entry name" value="Annexin"/>
    <property type="match status" value="1"/>
</dbReference>
<feature type="non-terminal residue" evidence="1">
    <location>
        <position position="336"/>
    </location>
</feature>
<reference evidence="1" key="1">
    <citation type="journal article" date="2020" name="Stud. Mycol.">
        <title>101 Dothideomycetes genomes: a test case for predicting lifestyles and emergence of pathogens.</title>
        <authorList>
            <person name="Haridas S."/>
            <person name="Albert R."/>
            <person name="Binder M."/>
            <person name="Bloem J."/>
            <person name="Labutti K."/>
            <person name="Salamov A."/>
            <person name="Andreopoulos B."/>
            <person name="Baker S."/>
            <person name="Barry K."/>
            <person name="Bills G."/>
            <person name="Bluhm B."/>
            <person name="Cannon C."/>
            <person name="Castanera R."/>
            <person name="Culley D."/>
            <person name="Daum C."/>
            <person name="Ezra D."/>
            <person name="Gonzalez J."/>
            <person name="Henrissat B."/>
            <person name="Kuo A."/>
            <person name="Liang C."/>
            <person name="Lipzen A."/>
            <person name="Lutzoni F."/>
            <person name="Magnuson J."/>
            <person name="Mondo S."/>
            <person name="Nolan M."/>
            <person name="Ohm R."/>
            <person name="Pangilinan J."/>
            <person name="Park H.-J."/>
            <person name="Ramirez L."/>
            <person name="Alfaro M."/>
            <person name="Sun H."/>
            <person name="Tritt A."/>
            <person name="Yoshinaga Y."/>
            <person name="Zwiers L.-H."/>
            <person name="Turgeon B."/>
            <person name="Goodwin S."/>
            <person name="Spatafora J."/>
            <person name="Crous P."/>
            <person name="Grigoriev I."/>
        </authorList>
    </citation>
    <scope>NUCLEOTIDE SEQUENCE</scope>
    <source>
        <strain evidence="1">CBS 121410</strain>
    </source>
</reference>
<dbReference type="Gene3D" id="1.10.220.10">
    <property type="entry name" value="Annexin"/>
    <property type="match status" value="4"/>
</dbReference>
<protein>
    <submittedName>
        <fullName evidence="1">Annexin</fullName>
    </submittedName>
</protein>
<organism evidence="1 2">
    <name type="scientific">Saccharata proteae CBS 121410</name>
    <dbReference type="NCBI Taxonomy" id="1314787"/>
    <lineage>
        <taxon>Eukaryota</taxon>
        <taxon>Fungi</taxon>
        <taxon>Dikarya</taxon>
        <taxon>Ascomycota</taxon>
        <taxon>Pezizomycotina</taxon>
        <taxon>Dothideomycetes</taxon>
        <taxon>Dothideomycetes incertae sedis</taxon>
        <taxon>Botryosphaeriales</taxon>
        <taxon>Saccharataceae</taxon>
        <taxon>Saccharata</taxon>
    </lineage>
</organism>
<dbReference type="PANTHER" id="PTHR10502">
    <property type="entry name" value="ANNEXIN"/>
    <property type="match status" value="1"/>
</dbReference>
<feature type="non-terminal residue" evidence="1">
    <location>
        <position position="1"/>
    </location>
</feature>
<sequence length="336" mass="38665">KRVKIYDGEQDASDIVKALSSSSNPDTAVLIDILPHLTHDQMLDLRAAYKRLCKIHGRGINIAKHLKLKLPTSTHFGKIVYVTALGRWESEAYWANYWYQAQTSKRELLIEALFSRQNYEIAAIKDAFRDKRYGDSLTRCAEKELRADKFRTAVLMVLEGDRQEEEEVWPAEYRERDVDALARAVGRREGGESEILRICVGRSDAHLRECLRLYERRYGGNFAREALRKSGNLVGEVVAHILNGVINRPARDAMLLHHALVDLIENPSVTTSTSSTKHDRQHRHELLISRLVRLHWDRSHLARVRIEYRDKYGDLLEEDVEEATRGDFGDFCLGVC</sequence>
<dbReference type="Proteomes" id="UP000799776">
    <property type="component" value="Unassembled WGS sequence"/>
</dbReference>
<dbReference type="InterPro" id="IPR037104">
    <property type="entry name" value="Annexin_sf"/>
</dbReference>
<dbReference type="OrthoDB" id="2134400at2759"/>
<dbReference type="GO" id="GO:0005886">
    <property type="term" value="C:plasma membrane"/>
    <property type="evidence" value="ECO:0007669"/>
    <property type="project" value="TreeGrafter"/>
</dbReference>
<name>A0A9P4LWS6_9PEZI</name>
<dbReference type="GO" id="GO:0005509">
    <property type="term" value="F:calcium ion binding"/>
    <property type="evidence" value="ECO:0007669"/>
    <property type="project" value="InterPro"/>
</dbReference>
<gene>
    <name evidence="1" type="ORF">K490DRAFT_22171</name>
</gene>
<dbReference type="EMBL" id="ML978713">
    <property type="protein sequence ID" value="KAF2089876.1"/>
    <property type="molecule type" value="Genomic_DNA"/>
</dbReference>
<dbReference type="GO" id="GO:0005544">
    <property type="term" value="F:calcium-dependent phospholipid binding"/>
    <property type="evidence" value="ECO:0007669"/>
    <property type="project" value="InterPro"/>
</dbReference>
<dbReference type="GO" id="GO:0012506">
    <property type="term" value="C:vesicle membrane"/>
    <property type="evidence" value="ECO:0007669"/>
    <property type="project" value="TreeGrafter"/>
</dbReference>
<proteinExistence type="predicted"/>
<comment type="caution">
    <text evidence="1">The sequence shown here is derived from an EMBL/GenBank/DDBJ whole genome shotgun (WGS) entry which is preliminary data.</text>
</comment>
<keyword evidence="2" id="KW-1185">Reference proteome</keyword>
<evidence type="ECO:0000313" key="1">
    <source>
        <dbReference type="EMBL" id="KAF2089876.1"/>
    </source>
</evidence>
<dbReference type="AlphaFoldDB" id="A0A9P4LWS6"/>
<dbReference type="GO" id="GO:0001786">
    <property type="term" value="F:phosphatidylserine binding"/>
    <property type="evidence" value="ECO:0007669"/>
    <property type="project" value="TreeGrafter"/>
</dbReference>
<dbReference type="GO" id="GO:0005737">
    <property type="term" value="C:cytoplasm"/>
    <property type="evidence" value="ECO:0007669"/>
    <property type="project" value="TreeGrafter"/>
</dbReference>
<dbReference type="GO" id="GO:0005634">
    <property type="term" value="C:nucleus"/>
    <property type="evidence" value="ECO:0007669"/>
    <property type="project" value="TreeGrafter"/>
</dbReference>